<sequence length="232" mass="26144">MIRTVLFDVDNTLLDFSKAEKNALTKTLQQLGIEPGETILERYSELNLAQWKLLEQGKLSRGEVKVRRYRLLFEEIGADCSPEKAARIYEKLLGIGHFFMEGAEELLEELYQKYNLYLVTNGTAAVQRSRLKSAGLKKYVQGIFISEEMGSNKPAKEYFDRCFEQIPGFRKEEAVIIGDSLTSDIQGGKNAGIRTIWFNPGRLPNDSGPAADYEIASLREIGPLLRGISKAE</sequence>
<protein>
    <submittedName>
        <fullName evidence="1">Noncanonical pyrimidine nucleotidase, YjjG family</fullName>
    </submittedName>
</protein>
<dbReference type="Proteomes" id="UP000602647">
    <property type="component" value="Unassembled WGS sequence"/>
</dbReference>
<proteinExistence type="predicted"/>
<dbReference type="InterPro" id="IPR041492">
    <property type="entry name" value="HAD_2"/>
</dbReference>
<dbReference type="PANTHER" id="PTHR47478:SF1">
    <property type="entry name" value="PYRIMIDINE 5'-NUCLEOTIDASE YJJG"/>
    <property type="match status" value="1"/>
</dbReference>
<dbReference type="AlphaFoldDB" id="A0A923NLY4"/>
<dbReference type="InterPro" id="IPR023198">
    <property type="entry name" value="PGP-like_dom2"/>
</dbReference>
<dbReference type="SFLD" id="SFLDG01129">
    <property type="entry name" value="C1.5:_HAD__Beta-PGM__Phosphata"/>
    <property type="match status" value="1"/>
</dbReference>
<name>A0A923NLY4_9FIRM</name>
<dbReference type="Pfam" id="PF13419">
    <property type="entry name" value="HAD_2"/>
    <property type="match status" value="1"/>
</dbReference>
<gene>
    <name evidence="1" type="ORF">H9L42_14165</name>
</gene>
<dbReference type="RefSeq" id="WP_187304061.1">
    <property type="nucleotide sequence ID" value="NZ_JACRYT010000022.1"/>
</dbReference>
<dbReference type="InterPro" id="IPR011951">
    <property type="entry name" value="HAD-SF_hydro_IA_YjjG/PynA"/>
</dbReference>
<reference evidence="1" key="1">
    <citation type="submission" date="2020-08" db="EMBL/GenBank/DDBJ databases">
        <title>Genome public.</title>
        <authorList>
            <person name="Liu C."/>
            <person name="Sun Q."/>
        </authorList>
    </citation>
    <scope>NUCLEOTIDE SEQUENCE</scope>
    <source>
        <strain evidence="1">BX12</strain>
    </source>
</reference>
<dbReference type="EMBL" id="JACRYT010000022">
    <property type="protein sequence ID" value="MBC6680964.1"/>
    <property type="molecule type" value="Genomic_DNA"/>
</dbReference>
<dbReference type="Gene3D" id="1.10.150.240">
    <property type="entry name" value="Putative phosphatase, domain 2"/>
    <property type="match status" value="1"/>
</dbReference>
<dbReference type="Gene3D" id="3.40.50.1000">
    <property type="entry name" value="HAD superfamily/HAD-like"/>
    <property type="match status" value="1"/>
</dbReference>
<comment type="caution">
    <text evidence="1">The sequence shown here is derived from an EMBL/GenBank/DDBJ whole genome shotgun (WGS) entry which is preliminary data.</text>
</comment>
<dbReference type="InterPro" id="IPR036412">
    <property type="entry name" value="HAD-like_sf"/>
</dbReference>
<evidence type="ECO:0000313" key="1">
    <source>
        <dbReference type="EMBL" id="MBC6680964.1"/>
    </source>
</evidence>
<keyword evidence="2" id="KW-1185">Reference proteome</keyword>
<dbReference type="InterPro" id="IPR006439">
    <property type="entry name" value="HAD-SF_hydro_IA"/>
</dbReference>
<dbReference type="SFLD" id="SFLDG01135">
    <property type="entry name" value="C1.5.6:_HAD__Beta-PGM__Phospha"/>
    <property type="match status" value="1"/>
</dbReference>
<organism evidence="1 2">
    <name type="scientific">Zhenpiania hominis</name>
    <dbReference type="NCBI Taxonomy" id="2763644"/>
    <lineage>
        <taxon>Bacteria</taxon>
        <taxon>Bacillati</taxon>
        <taxon>Bacillota</taxon>
        <taxon>Clostridia</taxon>
        <taxon>Peptostreptococcales</taxon>
        <taxon>Anaerovoracaceae</taxon>
        <taxon>Zhenpiania</taxon>
    </lineage>
</organism>
<dbReference type="GO" id="GO:0008253">
    <property type="term" value="F:5'-nucleotidase activity"/>
    <property type="evidence" value="ECO:0007669"/>
    <property type="project" value="InterPro"/>
</dbReference>
<dbReference type="InterPro" id="IPR052550">
    <property type="entry name" value="Pyrimidine_5'-ntase_YjjG"/>
</dbReference>
<dbReference type="PANTHER" id="PTHR47478">
    <property type="match status" value="1"/>
</dbReference>
<accession>A0A923NLY4</accession>
<dbReference type="InterPro" id="IPR023214">
    <property type="entry name" value="HAD_sf"/>
</dbReference>
<evidence type="ECO:0000313" key="2">
    <source>
        <dbReference type="Proteomes" id="UP000602647"/>
    </source>
</evidence>
<dbReference type="NCBIfam" id="TIGR01549">
    <property type="entry name" value="HAD-SF-IA-v1"/>
    <property type="match status" value="1"/>
</dbReference>
<dbReference type="SFLD" id="SFLDS00003">
    <property type="entry name" value="Haloacid_Dehalogenase"/>
    <property type="match status" value="1"/>
</dbReference>
<dbReference type="SUPFAM" id="SSF56784">
    <property type="entry name" value="HAD-like"/>
    <property type="match status" value="1"/>
</dbReference>
<dbReference type="NCBIfam" id="TIGR02254">
    <property type="entry name" value="YjjG_YfnB"/>
    <property type="match status" value="1"/>
</dbReference>